<keyword evidence="4" id="KW-1185">Reference proteome</keyword>
<name>A0A1S4AWW4_TOBAC</name>
<protein>
    <submittedName>
        <fullName evidence="5">Karrikin insensitive 2 receptor IA-like</fullName>
    </submittedName>
    <submittedName>
        <fullName evidence="5">Probable esterase KAI2</fullName>
    </submittedName>
</protein>
<dbReference type="PaxDb" id="4097-A0A1S4AWW4"/>
<dbReference type="GeneID" id="107802235"/>
<proteinExistence type="inferred from homology"/>
<dbReference type="RefSeq" id="XP_016481179.1">
    <property type="nucleotide sequence ID" value="XM_016625693.2"/>
</dbReference>
<dbReference type="GO" id="GO:0016787">
    <property type="term" value="F:hydrolase activity"/>
    <property type="evidence" value="ECO:0007669"/>
    <property type="project" value="UniProtKB-KW"/>
</dbReference>
<dbReference type="Gene3D" id="3.40.50.1820">
    <property type="entry name" value="alpha/beta hydrolase"/>
    <property type="match status" value="1"/>
</dbReference>
<evidence type="ECO:0000313" key="4">
    <source>
        <dbReference type="Proteomes" id="UP000790787"/>
    </source>
</evidence>
<dbReference type="STRING" id="4097.A0A1S4AWW4"/>
<sequence length="271" mass="30204">MVILHKGVLSTNMKARIIGSGKETIILAHGYGGDQSVWDKILPKLMSNYQILLFDWSFSGAVKDQSLFDSQKYSSYEAFADDLIALLDEMKLDSSIFVGHSMSGIIGCIASIKRPNLFTRLILVASSPRFINLEDYVGGFEIADIEQMFQNIEENYGVWSSSFARIAVDPSDPPSVEKFEKSLKRMGVEVALPLAKTVFLSDYRAILEKVVTPCTIIQCKIDFAVPNSVATFMHTNIKGESTVEIINTRGHFPQLTAHEEFLNVIHRVLSS</sequence>
<dbReference type="Proteomes" id="UP000790787">
    <property type="component" value="Chromosome 11"/>
</dbReference>
<dbReference type="AlphaFoldDB" id="A0A1S4AWW4"/>
<dbReference type="OrthoDB" id="408373at2759"/>
<dbReference type="InterPro" id="IPR000073">
    <property type="entry name" value="AB_hydrolase_1"/>
</dbReference>
<dbReference type="OMA" id="WDKIIPV"/>
<dbReference type="Pfam" id="PF12697">
    <property type="entry name" value="Abhydrolase_6"/>
    <property type="match status" value="1"/>
</dbReference>
<gene>
    <name evidence="5" type="primary">LOC107802235</name>
</gene>
<comment type="similarity">
    <text evidence="1">Belongs to the AB hydrolase superfamily.</text>
</comment>
<reference evidence="5" key="2">
    <citation type="submission" date="2025-08" db="UniProtKB">
        <authorList>
            <consortium name="RefSeq"/>
        </authorList>
    </citation>
    <scope>IDENTIFICATION</scope>
    <source>
        <tissue evidence="5">Leaf</tissue>
    </source>
</reference>
<dbReference type="PANTHER" id="PTHR43039">
    <property type="entry name" value="ESTERASE-RELATED"/>
    <property type="match status" value="1"/>
</dbReference>
<dbReference type="SMR" id="A0A1S4AWW4"/>
<dbReference type="SUPFAM" id="SSF53474">
    <property type="entry name" value="alpha/beta-Hydrolases"/>
    <property type="match status" value="1"/>
</dbReference>
<evidence type="ECO:0000259" key="3">
    <source>
        <dbReference type="Pfam" id="PF12697"/>
    </source>
</evidence>
<keyword evidence="2" id="KW-0378">Hydrolase</keyword>
<reference evidence="4" key="1">
    <citation type="journal article" date="2014" name="Nat. Commun.">
        <title>The tobacco genome sequence and its comparison with those of tomato and potato.</title>
        <authorList>
            <person name="Sierro N."/>
            <person name="Battey J.N."/>
            <person name="Ouadi S."/>
            <person name="Bakaher N."/>
            <person name="Bovet L."/>
            <person name="Willig A."/>
            <person name="Goepfert S."/>
            <person name="Peitsch M.C."/>
            <person name="Ivanov N.V."/>
        </authorList>
    </citation>
    <scope>NUCLEOTIDE SEQUENCE [LARGE SCALE GENOMIC DNA]</scope>
</reference>
<dbReference type="InterPro" id="IPR029058">
    <property type="entry name" value="AB_hydrolase_fold"/>
</dbReference>
<dbReference type="RefSeq" id="XP_016481179.1">
    <property type="nucleotide sequence ID" value="XM_016625693.1"/>
</dbReference>
<organism evidence="4 5">
    <name type="scientific">Nicotiana tabacum</name>
    <name type="common">Common tobacco</name>
    <dbReference type="NCBI Taxonomy" id="4097"/>
    <lineage>
        <taxon>Eukaryota</taxon>
        <taxon>Viridiplantae</taxon>
        <taxon>Streptophyta</taxon>
        <taxon>Embryophyta</taxon>
        <taxon>Tracheophyta</taxon>
        <taxon>Spermatophyta</taxon>
        <taxon>Magnoliopsida</taxon>
        <taxon>eudicotyledons</taxon>
        <taxon>Gunneridae</taxon>
        <taxon>Pentapetalae</taxon>
        <taxon>asterids</taxon>
        <taxon>lamiids</taxon>
        <taxon>Solanales</taxon>
        <taxon>Solanaceae</taxon>
        <taxon>Nicotianoideae</taxon>
        <taxon>Nicotianeae</taxon>
        <taxon>Nicotiana</taxon>
    </lineage>
</organism>
<evidence type="ECO:0000256" key="1">
    <source>
        <dbReference type="ARBA" id="ARBA00008645"/>
    </source>
</evidence>
<dbReference type="FunFam" id="3.40.50.1820:FF:000042">
    <property type="entry name" value="probable strigolactone esterase DAD2"/>
    <property type="match status" value="1"/>
</dbReference>
<evidence type="ECO:0000313" key="5">
    <source>
        <dbReference type="RefSeq" id="XP_016481179.1"/>
    </source>
</evidence>
<dbReference type="KEGG" id="nta:107802235"/>
<feature type="domain" description="AB hydrolase-1" evidence="3">
    <location>
        <begin position="25"/>
        <end position="262"/>
    </location>
</feature>
<evidence type="ECO:0000256" key="2">
    <source>
        <dbReference type="ARBA" id="ARBA00022801"/>
    </source>
</evidence>
<accession>A0A1S4AWW4</accession>